<organism evidence="2 3">
    <name type="scientific">Porphyromonas uenonis 60-3</name>
    <dbReference type="NCBI Taxonomy" id="596327"/>
    <lineage>
        <taxon>Bacteria</taxon>
        <taxon>Pseudomonadati</taxon>
        <taxon>Bacteroidota</taxon>
        <taxon>Bacteroidia</taxon>
        <taxon>Bacteroidales</taxon>
        <taxon>Porphyromonadaceae</taxon>
        <taxon>Porphyromonas</taxon>
    </lineage>
</organism>
<name>C2MDG5_9PORP</name>
<dbReference type="EMBL" id="ACLR01000192">
    <property type="protein sequence ID" value="EEK16222.1"/>
    <property type="molecule type" value="Genomic_DNA"/>
</dbReference>
<feature type="region of interest" description="Disordered" evidence="1">
    <location>
        <begin position="23"/>
        <end position="53"/>
    </location>
</feature>
<comment type="caution">
    <text evidence="2">The sequence shown here is derived from an EMBL/GenBank/DDBJ whole genome shotgun (WGS) entry which is preliminary data.</text>
</comment>
<evidence type="ECO:0000256" key="1">
    <source>
        <dbReference type="SAM" id="MobiDB-lite"/>
    </source>
</evidence>
<dbReference type="AlphaFoldDB" id="C2MDG5"/>
<evidence type="ECO:0000313" key="2">
    <source>
        <dbReference type="EMBL" id="EEK16222.1"/>
    </source>
</evidence>
<dbReference type="Proteomes" id="UP000003303">
    <property type="component" value="Unassembled WGS sequence"/>
</dbReference>
<gene>
    <name evidence="2" type="ORF">PORUE0001_0530</name>
</gene>
<keyword evidence="3" id="KW-1185">Reference proteome</keyword>
<dbReference type="eggNOG" id="ENOG50337A6">
    <property type="taxonomic scope" value="Bacteria"/>
</dbReference>
<reference evidence="2 3" key="1">
    <citation type="submission" date="2009-04" db="EMBL/GenBank/DDBJ databases">
        <authorList>
            <person name="Sebastian Y."/>
            <person name="Madupu R."/>
            <person name="Durkin A.S."/>
            <person name="Torralba M."/>
            <person name="Methe B."/>
            <person name="Sutton G.G."/>
            <person name="Strausberg R.L."/>
            <person name="Nelson K.E."/>
        </authorList>
    </citation>
    <scope>NUCLEOTIDE SEQUENCE [LARGE SCALE GENOMIC DNA]</scope>
    <source>
        <strain evidence="2 3">60-3</strain>
    </source>
</reference>
<dbReference type="STRING" id="596327.PORUE0001_0530"/>
<sequence length="80" mass="9457">MSKEHYKKKIIDLRASIAREREQKKRDNEYYASRIRSASSPSSKASYRKSKIDKSAYHDRKIENYKSQIESAKASLKRCK</sequence>
<evidence type="ECO:0000313" key="3">
    <source>
        <dbReference type="Proteomes" id="UP000003303"/>
    </source>
</evidence>
<proteinExistence type="predicted"/>
<dbReference type="RefSeq" id="WP_007365903.1">
    <property type="nucleotide sequence ID" value="NZ_ACLR01000192.1"/>
</dbReference>
<accession>C2MDG5</accession>
<feature type="compositionally biased region" description="Low complexity" evidence="1">
    <location>
        <begin position="30"/>
        <end position="45"/>
    </location>
</feature>
<protein>
    <submittedName>
        <fullName evidence="2">Uncharacterized protein</fullName>
    </submittedName>
</protein>